<accession>A0A6P7LD50</accession>
<dbReference type="OrthoDB" id="6133115at2759"/>
<dbReference type="GO" id="GO:0003714">
    <property type="term" value="F:transcription corepressor activity"/>
    <property type="evidence" value="ECO:0007669"/>
    <property type="project" value="TreeGrafter"/>
</dbReference>
<dbReference type="Proteomes" id="UP000515150">
    <property type="component" value="Chromosome 21"/>
</dbReference>
<organism evidence="7 8">
    <name type="scientific">Betta splendens</name>
    <name type="common">Siamese fighting fish</name>
    <dbReference type="NCBI Taxonomy" id="158456"/>
    <lineage>
        <taxon>Eukaryota</taxon>
        <taxon>Metazoa</taxon>
        <taxon>Chordata</taxon>
        <taxon>Craniata</taxon>
        <taxon>Vertebrata</taxon>
        <taxon>Euteleostomi</taxon>
        <taxon>Actinopterygii</taxon>
        <taxon>Neopterygii</taxon>
        <taxon>Teleostei</taxon>
        <taxon>Neoteleostei</taxon>
        <taxon>Acanthomorphata</taxon>
        <taxon>Anabantaria</taxon>
        <taxon>Anabantiformes</taxon>
        <taxon>Anabantoidei</taxon>
        <taxon>Osphronemidae</taxon>
        <taxon>Betta</taxon>
    </lineage>
</organism>
<dbReference type="CTD" id="83666"/>
<comment type="subcellular location">
    <subcellularLocation>
        <location evidence="1">Nucleus</location>
    </subcellularLocation>
</comment>
<dbReference type="PANTHER" id="PTHR14453:SF70">
    <property type="entry name" value="PROTEIN MONO-ADP-RIBOSYLTRANSFERASE PARP9"/>
    <property type="match status" value="1"/>
</dbReference>
<evidence type="ECO:0000256" key="2">
    <source>
        <dbReference type="ARBA" id="ARBA00022676"/>
    </source>
</evidence>
<dbReference type="RefSeq" id="XP_028992075.1">
    <property type="nucleotide sequence ID" value="XM_029136242.2"/>
</dbReference>
<evidence type="ECO:0000313" key="7">
    <source>
        <dbReference type="Proteomes" id="UP000515150"/>
    </source>
</evidence>
<dbReference type="SMART" id="SM00506">
    <property type="entry name" value="A1pp"/>
    <property type="match status" value="2"/>
</dbReference>
<dbReference type="GO" id="GO:0005737">
    <property type="term" value="C:cytoplasm"/>
    <property type="evidence" value="ECO:0007669"/>
    <property type="project" value="TreeGrafter"/>
</dbReference>
<dbReference type="GO" id="GO:1990404">
    <property type="term" value="F:NAD+-protein mono-ADP-ribosyltransferase activity"/>
    <property type="evidence" value="ECO:0007669"/>
    <property type="project" value="TreeGrafter"/>
</dbReference>
<dbReference type="Pfam" id="PF01661">
    <property type="entry name" value="Macro"/>
    <property type="match status" value="2"/>
</dbReference>
<evidence type="ECO:0000259" key="6">
    <source>
        <dbReference type="PROSITE" id="PS51154"/>
    </source>
</evidence>
<reference evidence="8" key="1">
    <citation type="submission" date="2025-08" db="UniProtKB">
        <authorList>
            <consortium name="RefSeq"/>
        </authorList>
    </citation>
    <scope>IDENTIFICATION</scope>
</reference>
<keyword evidence="3" id="KW-0808">Transferase</keyword>
<dbReference type="SUPFAM" id="SSF52949">
    <property type="entry name" value="Macro domain-like"/>
    <property type="match status" value="2"/>
</dbReference>
<keyword evidence="5" id="KW-0539">Nucleus</keyword>
<name>A0A6P7LD50_BETSP</name>
<gene>
    <name evidence="8" type="primary">parp9</name>
</gene>
<dbReference type="InterPro" id="IPR002589">
    <property type="entry name" value="Macro_dom"/>
</dbReference>
<dbReference type="AlphaFoldDB" id="A0A6P7LD50"/>
<evidence type="ECO:0000256" key="1">
    <source>
        <dbReference type="ARBA" id="ARBA00004123"/>
    </source>
</evidence>
<dbReference type="SUPFAM" id="SSF56399">
    <property type="entry name" value="ADP-ribosylation"/>
    <property type="match status" value="1"/>
</dbReference>
<dbReference type="Gene3D" id="3.40.220.10">
    <property type="entry name" value="Leucine Aminopeptidase, subunit E, domain 1"/>
    <property type="match status" value="2"/>
</dbReference>
<dbReference type="InParanoid" id="A0A6P7LD50"/>
<feature type="domain" description="Macro" evidence="6">
    <location>
        <begin position="60"/>
        <end position="249"/>
    </location>
</feature>
<dbReference type="GeneID" id="114846963"/>
<dbReference type="Gene3D" id="3.90.228.10">
    <property type="match status" value="1"/>
</dbReference>
<protein>
    <submittedName>
        <fullName evidence="8">Protein mono-ADP-ribosyltransferase PARP9</fullName>
    </submittedName>
</protein>
<dbReference type="GO" id="GO:0003950">
    <property type="term" value="F:NAD+ poly-ADP-ribosyltransferase activity"/>
    <property type="evidence" value="ECO:0007669"/>
    <property type="project" value="TreeGrafter"/>
</dbReference>
<dbReference type="GO" id="GO:0005634">
    <property type="term" value="C:nucleus"/>
    <property type="evidence" value="ECO:0007669"/>
    <property type="project" value="UniProtKB-SubCell"/>
</dbReference>
<dbReference type="GO" id="GO:0060335">
    <property type="term" value="P:positive regulation of type II interferon-mediated signaling pathway"/>
    <property type="evidence" value="ECO:0007669"/>
    <property type="project" value="TreeGrafter"/>
</dbReference>
<keyword evidence="7" id="KW-1185">Reference proteome</keyword>
<dbReference type="InterPro" id="IPR043472">
    <property type="entry name" value="Macro_dom-like"/>
</dbReference>
<keyword evidence="4" id="KW-0520">NAD</keyword>
<keyword evidence="2" id="KW-0328">Glycosyltransferase</keyword>
<evidence type="ECO:0000256" key="3">
    <source>
        <dbReference type="ARBA" id="ARBA00022679"/>
    </source>
</evidence>
<dbReference type="InterPro" id="IPR052056">
    <property type="entry name" value="Mono-ARTD/PARP"/>
</dbReference>
<dbReference type="GO" id="GO:0010629">
    <property type="term" value="P:negative regulation of gene expression"/>
    <property type="evidence" value="ECO:0007669"/>
    <property type="project" value="TreeGrafter"/>
</dbReference>
<dbReference type="GO" id="GO:0070212">
    <property type="term" value="P:protein poly-ADP-ribosylation"/>
    <property type="evidence" value="ECO:0007669"/>
    <property type="project" value="TreeGrafter"/>
</dbReference>
<evidence type="ECO:0000256" key="4">
    <source>
        <dbReference type="ARBA" id="ARBA00023027"/>
    </source>
</evidence>
<dbReference type="KEGG" id="bspl:114846963"/>
<dbReference type="GO" id="GO:0044389">
    <property type="term" value="F:ubiquitin-like protein ligase binding"/>
    <property type="evidence" value="ECO:0007669"/>
    <property type="project" value="TreeGrafter"/>
</dbReference>
<dbReference type="PANTHER" id="PTHR14453">
    <property type="entry name" value="PARP/ZINC FINGER CCCH TYPE DOMAIN CONTAINING PROTEIN"/>
    <property type="match status" value="1"/>
</dbReference>
<dbReference type="PROSITE" id="PS51154">
    <property type="entry name" value="MACRO"/>
    <property type="match status" value="2"/>
</dbReference>
<feature type="domain" description="Macro" evidence="6">
    <location>
        <begin position="270"/>
        <end position="450"/>
    </location>
</feature>
<evidence type="ECO:0000256" key="5">
    <source>
        <dbReference type="ARBA" id="ARBA00023242"/>
    </source>
</evidence>
<sequence length="777" mass="86540">MESWFELPLDGPALNIVRQCGPALGDALYSKFGCVATFDGVSFDSSSSSGRQKKPLVVEEKRFSVDLTGGVRVSVWRADLTDFKVDAVVNAANSQLQHYGGLAQALSEAGGPQIQQDSDDYIKSNGDLSTGLATLSDAGSLPCKKIIHAVGPQLSSRFSDVAKAEPLLRKTIWSILDIVKQCSIKTVAIPAISSGLFNYPLDQCAMTIVSAVKDYCERQLTRGHVLEIMLVNHDEPTVREMERACRQILTPQMSPSYSQAAGGGRKHSAKSSALTVQIRNVLLTLMKGHIEEQQTNVIVNTISPDGDLKFGAISKALFTKAGGKMQREIPKRFPIGCIITTSGCNLQCLEVYHTCCSDMKIPQQKALHILYVSVLECLKRAVFNRHTSISFPAIGTGHLGLGKKDVALNMFKAVVDFSQGSHEEIAVNFVIYPSDAGTYEAFETQMKYLQHQTAQYSFAHSNNKSDAYEKDDVRPPIPKIGLIARSDEAAREATQWLRNLLFEPCHQVPIYNNFIQHFDEQAYNRLSRLSQNGVSVQESFAKGRASITVKGHKQEDVVVAALQVEAMLCHVQKEFISEERRMFQTLSTDKIFHQREETSFKNTVFTDVLRDFKKNGLQVVKIERVKNPALEKLFELKKKQIKCPKPKIMIQRVPAQFCEMVCDVGFHAECAPPEDPKLGEGIYFAHKVDAAMKLWKKQNEVYLYFVEAEVLRGDSTRGKPGLILPPALESDPQSLYDSVHGDDVTVIFSTYQALPKHIFTCKMEKNDILFPMRADLM</sequence>
<evidence type="ECO:0000313" key="8">
    <source>
        <dbReference type="RefSeq" id="XP_028992075.1"/>
    </source>
</evidence>
<dbReference type="CDD" id="cd02907">
    <property type="entry name" value="Macro_Af1521_BAL-like"/>
    <property type="match status" value="1"/>
</dbReference>
<proteinExistence type="predicted"/>